<protein>
    <submittedName>
        <fullName evidence="2">Uncharacterized protein</fullName>
    </submittedName>
</protein>
<accession>A0A4Z2JEM6</accession>
<dbReference type="EMBL" id="SRLO01000004">
    <property type="protein sequence ID" value="TNN88696.1"/>
    <property type="molecule type" value="Genomic_DNA"/>
</dbReference>
<evidence type="ECO:0000313" key="2">
    <source>
        <dbReference type="EMBL" id="TNN88696.1"/>
    </source>
</evidence>
<dbReference type="Proteomes" id="UP000314294">
    <property type="component" value="Unassembled WGS sequence"/>
</dbReference>
<dbReference type="AlphaFoldDB" id="A0A4Z2JEM6"/>
<feature type="region of interest" description="Disordered" evidence="1">
    <location>
        <begin position="86"/>
        <end position="107"/>
    </location>
</feature>
<gene>
    <name evidence="2" type="ORF">EYF80_001028</name>
</gene>
<evidence type="ECO:0000313" key="3">
    <source>
        <dbReference type="Proteomes" id="UP000314294"/>
    </source>
</evidence>
<proteinExistence type="predicted"/>
<reference evidence="2 3" key="1">
    <citation type="submission" date="2019-03" db="EMBL/GenBank/DDBJ databases">
        <title>First draft genome of Liparis tanakae, snailfish: a comprehensive survey of snailfish specific genes.</title>
        <authorList>
            <person name="Kim W."/>
            <person name="Song I."/>
            <person name="Jeong J.-H."/>
            <person name="Kim D."/>
            <person name="Kim S."/>
            <person name="Ryu S."/>
            <person name="Song J.Y."/>
            <person name="Lee S.K."/>
        </authorList>
    </citation>
    <scope>NUCLEOTIDE SEQUENCE [LARGE SCALE GENOMIC DNA]</scope>
    <source>
        <tissue evidence="2">Muscle</tissue>
    </source>
</reference>
<keyword evidence="3" id="KW-1185">Reference proteome</keyword>
<comment type="caution">
    <text evidence="2">The sequence shown here is derived from an EMBL/GenBank/DDBJ whole genome shotgun (WGS) entry which is preliminary data.</text>
</comment>
<evidence type="ECO:0000256" key="1">
    <source>
        <dbReference type="SAM" id="MobiDB-lite"/>
    </source>
</evidence>
<sequence length="138" mass="14304">MLRCAGSVDCRRYSIASWSLSSDSGVSSTGNVWRLGVKVVVRGAGLERVGGGEVATFGFQPALTVALTQEIRRLLIEDIGLPAAGANSHQNRRGGQKTLLENGSAGGGGMKRSCRAQLLLLDGVLKVLVGVATLLVGL</sequence>
<organism evidence="2 3">
    <name type="scientific">Liparis tanakae</name>
    <name type="common">Tanaka's snailfish</name>
    <dbReference type="NCBI Taxonomy" id="230148"/>
    <lineage>
        <taxon>Eukaryota</taxon>
        <taxon>Metazoa</taxon>
        <taxon>Chordata</taxon>
        <taxon>Craniata</taxon>
        <taxon>Vertebrata</taxon>
        <taxon>Euteleostomi</taxon>
        <taxon>Actinopterygii</taxon>
        <taxon>Neopterygii</taxon>
        <taxon>Teleostei</taxon>
        <taxon>Neoteleostei</taxon>
        <taxon>Acanthomorphata</taxon>
        <taxon>Eupercaria</taxon>
        <taxon>Perciformes</taxon>
        <taxon>Cottioidei</taxon>
        <taxon>Cottales</taxon>
        <taxon>Liparidae</taxon>
        <taxon>Liparis</taxon>
    </lineage>
</organism>
<name>A0A4Z2JEM6_9TELE</name>